<comment type="caution">
    <text evidence="1">The sequence shown here is derived from an EMBL/GenBank/DDBJ whole genome shotgun (WGS) entry which is preliminary data.</text>
</comment>
<dbReference type="Proteomes" id="UP000307217">
    <property type="component" value="Unassembled WGS sequence"/>
</dbReference>
<reference evidence="3 4" key="2">
    <citation type="submission" date="2019-06" db="EMBL/GenBank/DDBJ databases">
        <title>Co-occurence of chitin degradation, pigmentation and bioactivity in marine Pseudoalteromonas.</title>
        <authorList>
            <person name="Sonnenschein E.C."/>
            <person name="Bech P.K."/>
        </authorList>
    </citation>
    <scope>NUCLEOTIDE SEQUENCE [LARGE SCALE GENOMIC DNA]</scope>
    <source>
        <strain evidence="4">S3790</strain>
        <strain evidence="2 3">S3895</strain>
    </source>
</reference>
<evidence type="ECO:0000313" key="1">
    <source>
        <dbReference type="EMBL" id="TMO68300.1"/>
    </source>
</evidence>
<name>A0A5S3V921_9GAMM</name>
<reference evidence="1" key="3">
    <citation type="submission" date="2019-09" db="EMBL/GenBank/DDBJ databases">
        <title>Co-occurence of chitin degradation, pigmentation and bioactivity in marine Pseudoalteromonas.</title>
        <authorList>
            <person name="Sonnenschein E.C."/>
            <person name="Bech P.K."/>
        </authorList>
    </citation>
    <scope>NUCLEOTIDE SEQUENCE</scope>
    <source>
        <strain evidence="1">S3790</strain>
    </source>
</reference>
<dbReference type="RefSeq" id="WP_138591770.1">
    <property type="nucleotide sequence ID" value="NZ_PNBW01000121.1"/>
</dbReference>
<evidence type="ECO:0000313" key="3">
    <source>
        <dbReference type="Proteomes" id="UP000307164"/>
    </source>
</evidence>
<protein>
    <submittedName>
        <fullName evidence="1">Uncharacterized protein</fullName>
    </submittedName>
</protein>
<dbReference type="OrthoDB" id="6301939at2"/>
<sequence>MNQRSTLVRKVLECLTSGLDGIAQVGLLKPSMPYPDLTQVAQVCVQVLAERQASELQAKGADAGVTYGPTSNKNLSPNPLDRRVLTLQLDLEVEHTDSDALLTRLDGVIERCEALMQADDMATPWQFFIPYNIDFAFTKQPSSVIGKATLTWQFYYQVEIVEVCDLPPISEVYLGPEGGEHWLIAKASAAVESPSGSGSA</sequence>
<dbReference type="EMBL" id="PNBX01000040">
    <property type="protein sequence ID" value="TMO68300.1"/>
    <property type="molecule type" value="Genomic_DNA"/>
</dbReference>
<reference evidence="1 4" key="1">
    <citation type="submission" date="2018-01" db="EMBL/GenBank/DDBJ databases">
        <authorList>
            <person name="Paulsen S."/>
            <person name="Gram L.K."/>
        </authorList>
    </citation>
    <scope>NUCLEOTIDE SEQUENCE [LARGE SCALE GENOMIC DNA]</scope>
    <source>
        <strain evidence="1 4">S3790</strain>
        <strain evidence="2">S3895</strain>
    </source>
</reference>
<evidence type="ECO:0000313" key="2">
    <source>
        <dbReference type="EMBL" id="TMO70873.1"/>
    </source>
</evidence>
<keyword evidence="3" id="KW-1185">Reference proteome</keyword>
<proteinExistence type="predicted"/>
<dbReference type="Proteomes" id="UP000307164">
    <property type="component" value="Unassembled WGS sequence"/>
</dbReference>
<evidence type="ECO:0000313" key="4">
    <source>
        <dbReference type="Proteomes" id="UP000307217"/>
    </source>
</evidence>
<dbReference type="AlphaFoldDB" id="A0A5S3V921"/>
<organism evidence="1 4">
    <name type="scientific">Pseudoalteromonas aurantia</name>
    <dbReference type="NCBI Taxonomy" id="43654"/>
    <lineage>
        <taxon>Bacteria</taxon>
        <taxon>Pseudomonadati</taxon>
        <taxon>Pseudomonadota</taxon>
        <taxon>Gammaproteobacteria</taxon>
        <taxon>Alteromonadales</taxon>
        <taxon>Pseudoalteromonadaceae</taxon>
        <taxon>Pseudoalteromonas</taxon>
    </lineage>
</organism>
<dbReference type="EMBL" id="PNBW01000121">
    <property type="protein sequence ID" value="TMO70873.1"/>
    <property type="molecule type" value="Genomic_DNA"/>
</dbReference>
<accession>A0A5S3V921</accession>
<gene>
    <name evidence="1" type="ORF">CWC19_10105</name>
    <name evidence="2" type="ORF">CWC20_19025</name>
</gene>